<evidence type="ECO:0000313" key="1">
    <source>
        <dbReference type="EMBL" id="ARD23077.1"/>
    </source>
</evidence>
<proteinExistence type="predicted"/>
<dbReference type="RefSeq" id="WP_080916172.1">
    <property type="nucleotide sequence ID" value="NZ_CANMJJ010000035.1"/>
</dbReference>
<organism evidence="1 2">
    <name type="scientific">Shewanella japonica</name>
    <dbReference type="NCBI Taxonomy" id="93973"/>
    <lineage>
        <taxon>Bacteria</taxon>
        <taxon>Pseudomonadati</taxon>
        <taxon>Pseudomonadota</taxon>
        <taxon>Gammaproteobacteria</taxon>
        <taxon>Alteromonadales</taxon>
        <taxon>Shewanellaceae</taxon>
        <taxon>Shewanella</taxon>
    </lineage>
</organism>
<dbReference type="EMBL" id="CP020472">
    <property type="protein sequence ID" value="ARD23077.1"/>
    <property type="molecule type" value="Genomic_DNA"/>
</dbReference>
<reference evidence="1 2" key="1">
    <citation type="submission" date="2017-03" db="EMBL/GenBank/DDBJ databases">
        <title>Genome sequencing of Shewanella japonica KCTC 22435.</title>
        <authorList>
            <person name="Kim K.M."/>
        </authorList>
    </citation>
    <scope>NUCLEOTIDE SEQUENCE [LARGE SCALE GENOMIC DNA]</scope>
    <source>
        <strain evidence="1 2">KCTC 22435</strain>
    </source>
</reference>
<protein>
    <submittedName>
        <fullName evidence="1">Uncharacterized protein</fullName>
    </submittedName>
</protein>
<name>A0ABN4YIT5_9GAMM</name>
<evidence type="ECO:0000313" key="2">
    <source>
        <dbReference type="Proteomes" id="UP000191820"/>
    </source>
</evidence>
<accession>A0ABN4YIT5</accession>
<sequence length="78" mass="8987">MIPFNISRLHTEVGIVQLNGHWVPNSDYEQKSALHINRLSQLSTDGWVELDINHNGNIKFIQQLQPFVVQHLVAQQQC</sequence>
<keyword evidence="2" id="KW-1185">Reference proteome</keyword>
<dbReference type="Proteomes" id="UP000191820">
    <property type="component" value="Chromosome"/>
</dbReference>
<gene>
    <name evidence="1" type="ORF">SJ2017_2796</name>
</gene>